<organism evidence="1">
    <name type="scientific">uncultured Caudovirales phage</name>
    <dbReference type="NCBI Taxonomy" id="2100421"/>
    <lineage>
        <taxon>Viruses</taxon>
        <taxon>Duplodnaviria</taxon>
        <taxon>Heunggongvirae</taxon>
        <taxon>Uroviricota</taxon>
        <taxon>Caudoviricetes</taxon>
        <taxon>Peduoviridae</taxon>
        <taxon>Maltschvirus</taxon>
        <taxon>Maltschvirus maltsch</taxon>
    </lineage>
</organism>
<evidence type="ECO:0008006" key="2">
    <source>
        <dbReference type="Google" id="ProtNLM"/>
    </source>
</evidence>
<evidence type="ECO:0000313" key="1">
    <source>
        <dbReference type="EMBL" id="CAB4151689.1"/>
    </source>
</evidence>
<proteinExistence type="predicted"/>
<dbReference type="InterPro" id="IPR048683">
    <property type="entry name" value="Sf6_terminase"/>
</dbReference>
<dbReference type="Pfam" id="PF20901">
    <property type="entry name" value="Sf6_terminase"/>
    <property type="match status" value="1"/>
</dbReference>
<sequence>MEHIQAQSTISPQDAKLAVLDKRDDWGLFQPVYDWSAIWPVVLREIGNGSSLITAIKKPGYPTYDAFQRHLRAHPEVKRQYDDAIEIRADYLAETLIDISEEPIPEGLDGPYLSAWINQMKIKIETRKWTAAKLRPKQWGDKIDVSVTHTQISITQALEQAEARLIDNVTDITPNEPKDNLISDN</sequence>
<protein>
    <recommendedName>
        <fullName evidence="2">Terminase small subunit</fullName>
    </recommendedName>
</protein>
<name>A0A6J5N7J5_9CAUD</name>
<dbReference type="EMBL" id="LR796553">
    <property type="protein sequence ID" value="CAB4151689.1"/>
    <property type="molecule type" value="Genomic_DNA"/>
</dbReference>
<dbReference type="Gene3D" id="1.10.10.60">
    <property type="entry name" value="Homeodomain-like"/>
    <property type="match status" value="1"/>
</dbReference>
<gene>
    <name evidence="1" type="ORF">UFOVP586_30</name>
</gene>
<reference evidence="1" key="1">
    <citation type="submission" date="2020-04" db="EMBL/GenBank/DDBJ databases">
        <authorList>
            <person name="Chiriac C."/>
            <person name="Salcher M."/>
            <person name="Ghai R."/>
            <person name="Kavagutti S V."/>
        </authorList>
    </citation>
    <scope>NUCLEOTIDE SEQUENCE</scope>
</reference>
<accession>A0A6J5N7J5</accession>